<accession>A0A4Q7YU31</accession>
<keyword evidence="9" id="KW-1185">Reference proteome</keyword>
<dbReference type="EMBL" id="SHKW01000001">
    <property type="protein sequence ID" value="RZU40523.1"/>
    <property type="molecule type" value="Genomic_DNA"/>
</dbReference>
<dbReference type="CDD" id="cd03747">
    <property type="entry name" value="Ntn_PGA_like"/>
    <property type="match status" value="1"/>
</dbReference>
<dbReference type="Gene3D" id="1.10.439.10">
    <property type="entry name" value="Penicillin Amidohydrolase, domain 1"/>
    <property type="match status" value="1"/>
</dbReference>
<evidence type="ECO:0000256" key="3">
    <source>
        <dbReference type="ARBA" id="ARBA00023145"/>
    </source>
</evidence>
<dbReference type="AlphaFoldDB" id="A0A4Q7YU31"/>
<evidence type="ECO:0000256" key="6">
    <source>
        <dbReference type="SAM" id="MobiDB-lite"/>
    </source>
</evidence>
<dbReference type="GO" id="GO:0016811">
    <property type="term" value="F:hydrolase activity, acting on carbon-nitrogen (but not peptide) bonds, in linear amides"/>
    <property type="evidence" value="ECO:0007669"/>
    <property type="project" value="InterPro"/>
</dbReference>
<organism evidence="8 9">
    <name type="scientific">Edaphobacter modestus</name>
    <dbReference type="NCBI Taxonomy" id="388466"/>
    <lineage>
        <taxon>Bacteria</taxon>
        <taxon>Pseudomonadati</taxon>
        <taxon>Acidobacteriota</taxon>
        <taxon>Terriglobia</taxon>
        <taxon>Terriglobales</taxon>
        <taxon>Acidobacteriaceae</taxon>
        <taxon>Edaphobacter</taxon>
    </lineage>
</organism>
<name>A0A4Q7YU31_9BACT</name>
<evidence type="ECO:0000256" key="5">
    <source>
        <dbReference type="PIRSR" id="PIRSR001227-2"/>
    </source>
</evidence>
<keyword evidence="5" id="KW-0106">Calcium</keyword>
<dbReference type="Gene3D" id="3.60.20.10">
    <property type="entry name" value="Glutamine Phosphoribosylpyrophosphate, subunit 1, domain 1"/>
    <property type="match status" value="1"/>
</dbReference>
<dbReference type="PANTHER" id="PTHR34218">
    <property type="entry name" value="PEPTIDASE S45 PENICILLIN AMIDASE"/>
    <property type="match status" value="1"/>
</dbReference>
<comment type="cofactor">
    <cofactor evidence="5">
        <name>Ca(2+)</name>
        <dbReference type="ChEBI" id="CHEBI:29108"/>
    </cofactor>
    <text evidence="5">Binds 1 Ca(2+) ion per dimer.</text>
</comment>
<dbReference type="Pfam" id="PF01804">
    <property type="entry name" value="Penicil_amidase"/>
    <property type="match status" value="1"/>
</dbReference>
<keyword evidence="2" id="KW-0378">Hydrolase</keyword>
<dbReference type="SUPFAM" id="SSF56235">
    <property type="entry name" value="N-terminal nucleophile aminohydrolases (Ntn hydrolases)"/>
    <property type="match status" value="1"/>
</dbReference>
<feature type="binding site" evidence="5">
    <location>
        <position position="384"/>
    </location>
    <ligand>
        <name>Ca(2+)</name>
        <dbReference type="ChEBI" id="CHEBI:29108"/>
    </ligand>
</feature>
<keyword evidence="5" id="KW-0479">Metal-binding</keyword>
<feature type="compositionally biased region" description="Low complexity" evidence="6">
    <location>
        <begin position="519"/>
        <end position="540"/>
    </location>
</feature>
<comment type="caution">
    <text evidence="8">The sequence shown here is derived from an EMBL/GenBank/DDBJ whole genome shotgun (WGS) entry which is preliminary data.</text>
</comment>
<evidence type="ECO:0000256" key="7">
    <source>
        <dbReference type="SAM" id="Phobius"/>
    </source>
</evidence>
<dbReference type="OrthoDB" id="9759796at2"/>
<proteinExistence type="inferred from homology"/>
<comment type="similarity">
    <text evidence="1">Belongs to the peptidase S45 family.</text>
</comment>
<dbReference type="PIRSF" id="PIRSF001227">
    <property type="entry name" value="Pen_acylase"/>
    <property type="match status" value="1"/>
</dbReference>
<evidence type="ECO:0000256" key="2">
    <source>
        <dbReference type="ARBA" id="ARBA00022801"/>
    </source>
</evidence>
<dbReference type="Gene3D" id="1.10.1400.10">
    <property type="match status" value="1"/>
</dbReference>
<dbReference type="GO" id="GO:0017000">
    <property type="term" value="P:antibiotic biosynthetic process"/>
    <property type="evidence" value="ECO:0007669"/>
    <property type="project" value="InterPro"/>
</dbReference>
<feature type="binding site" evidence="5">
    <location>
        <position position="381"/>
    </location>
    <ligand>
        <name>Ca(2+)</name>
        <dbReference type="ChEBI" id="CHEBI:29108"/>
    </ligand>
</feature>
<keyword evidence="7" id="KW-1133">Transmembrane helix</keyword>
<dbReference type="RefSeq" id="WP_130418582.1">
    <property type="nucleotide sequence ID" value="NZ_SHKW01000001.1"/>
</dbReference>
<dbReference type="InterPro" id="IPR043147">
    <property type="entry name" value="Penicillin_amidase_A-knob"/>
</dbReference>
<evidence type="ECO:0000256" key="4">
    <source>
        <dbReference type="PIRSR" id="PIRSR001227-1"/>
    </source>
</evidence>
<keyword evidence="3" id="KW-0865">Zymogen</keyword>
<dbReference type="GO" id="GO:0046872">
    <property type="term" value="F:metal ion binding"/>
    <property type="evidence" value="ECO:0007669"/>
    <property type="project" value="UniProtKB-KW"/>
</dbReference>
<dbReference type="InterPro" id="IPR029055">
    <property type="entry name" value="Ntn_hydrolases_N"/>
</dbReference>
<sequence>MSLPQSNDERTFLPRRRDADVSPRQGRVSRFLTIGISVLLIVALTAFFAARSYVHHLLIASLPQTDGSLAVSGLAAPVAVQRDAHGVPHIRAASLDDLVFAQGFVTAQDRLFQMDLLRRHAAGELAQILGPAMIEHDRIQRTLQLRASADRAVSAIPKDQLHYLEVYARGVNASIALQREHLPLEFRALRYDPAQWTARDSLLVGLVMFQDLTNNFPTKLSREAISARLPPELLDDLYPVGSWRDHPPEQPIVDLTAPQELPNIPLDESQSRLRRPELPTASPADILALAHALGSTACDSCTAGSNNWAVSGSRTATGKPFLSNDMHLSLSVPNIWYQTDLAAPAPFGSFHVAGASLPGIPFVIVGHNDHIAWGFTNLGADVQDVYIEHLRGSGPSAEFQSADGAWHSVLHQTELIHVRDKPDVNLDVTSTMHTGVPTPIISPLLSTEKRSLSLRWTIYDPSTLSAPLLSIASASDWPSFLTAFSQFGGPSQNVVYADDQGHIGYHAVGAIPIRGNPLAAAQPAQPASAPAPTQEASSAPHGSPLSPIPVDAVTGHYDWTGYIPFLQLPQSFDPPNGILATANSRVTPDASPYTLTLNWAAPYRNERIWKVLLNRDHLTAADMLTLQTDVYSDLDHNIAQRLAYSIDHSTVTDKRLHQAADLLRNWNGQVDANSPAPPIVNAAREALWQLLLEPHLGSEPHSNTQGQTLPLWKLYAWGEKSYAAEQIIVHSPDRWLPPGFTNWNELLTAAVSRGLTDAHAPNDLSKWQHGQAYPIDIEHPIFSRSAFLRALIHLPIGTGVKPQSGDTSTVKQVGRSFGPSERFTADLSDLDRSTFNLVLGESGNPASPWFMDQWPAWYNGTTFPMPFTTAAVNAATRHTLTLEPQ</sequence>
<dbReference type="InterPro" id="IPR014395">
    <property type="entry name" value="Pen/GL7ACA/AHL_acylase"/>
</dbReference>
<gene>
    <name evidence="8" type="ORF">BDD14_1987</name>
</gene>
<keyword evidence="7" id="KW-0812">Transmembrane</keyword>
<dbReference type="Proteomes" id="UP000292958">
    <property type="component" value="Unassembled WGS sequence"/>
</dbReference>
<feature type="region of interest" description="Disordered" evidence="6">
    <location>
        <begin position="519"/>
        <end position="547"/>
    </location>
</feature>
<dbReference type="InterPro" id="IPR043146">
    <property type="entry name" value="Penicillin_amidase_N_B-knob"/>
</dbReference>
<reference evidence="8 9" key="1">
    <citation type="submission" date="2019-02" db="EMBL/GenBank/DDBJ databases">
        <title>Genomic Encyclopedia of Archaeal and Bacterial Type Strains, Phase II (KMG-II): from individual species to whole genera.</title>
        <authorList>
            <person name="Goeker M."/>
        </authorList>
    </citation>
    <scope>NUCLEOTIDE SEQUENCE [LARGE SCALE GENOMIC DNA]</scope>
    <source>
        <strain evidence="8 9">DSM 18101</strain>
    </source>
</reference>
<feature type="transmembrane region" description="Helical" evidence="7">
    <location>
        <begin position="31"/>
        <end position="54"/>
    </location>
</feature>
<keyword evidence="7" id="KW-0472">Membrane</keyword>
<feature type="active site" description="Nucleophile" evidence="4">
    <location>
        <position position="305"/>
    </location>
</feature>
<protein>
    <submittedName>
        <fullName evidence="8">Penicillin amidase</fullName>
    </submittedName>
</protein>
<dbReference type="Gene3D" id="2.30.120.10">
    <property type="match status" value="1"/>
</dbReference>
<evidence type="ECO:0000313" key="9">
    <source>
        <dbReference type="Proteomes" id="UP000292958"/>
    </source>
</evidence>
<evidence type="ECO:0000256" key="1">
    <source>
        <dbReference type="ARBA" id="ARBA00006586"/>
    </source>
</evidence>
<evidence type="ECO:0000313" key="8">
    <source>
        <dbReference type="EMBL" id="RZU40523.1"/>
    </source>
</evidence>
<dbReference type="PANTHER" id="PTHR34218:SF4">
    <property type="entry name" value="ACYL-HOMOSERINE LACTONE ACYLASE QUIP"/>
    <property type="match status" value="1"/>
</dbReference>
<dbReference type="InterPro" id="IPR002692">
    <property type="entry name" value="S45"/>
</dbReference>
<dbReference type="InterPro" id="IPR023343">
    <property type="entry name" value="Penicillin_amidase_dom1"/>
</dbReference>